<accession>A0A8H9J104</accession>
<keyword evidence="1" id="KW-0472">Membrane</keyword>
<gene>
    <name evidence="2" type="ORF">GCM10017566_48750</name>
</gene>
<evidence type="ECO:0000256" key="1">
    <source>
        <dbReference type="SAM" id="Phobius"/>
    </source>
</evidence>
<keyword evidence="1" id="KW-1133">Transmembrane helix</keyword>
<sequence>MAVDVSGKRGWNSATRVAFRFCAGYSVLFCLLVAPVPIPLLGPLAQWARRDVVAGLRSLTDPVTGWVGRTFFGVDAVVHRDSSAGDQTAIWVLVCCLLVVAVVVAAVWTAFDRRASHPRLHAWFVLFLRVCLGGQLLLYGFAKVLPTQMQVSSSYPYEIALGAVEAVAGLLLFVPRTLVLGAALSVASMAQVVLLNLTFDVPEKLLSAHLLLCPSHAGSRWPSASGSCWASLPAGGRAGSCSSTAADPSCTGSGTCVTSPSTGNRCSR</sequence>
<protein>
    <recommendedName>
        <fullName evidence="4">DoxX family protein</fullName>
    </recommendedName>
</protein>
<feature type="transmembrane region" description="Helical" evidence="1">
    <location>
        <begin position="89"/>
        <end position="111"/>
    </location>
</feature>
<dbReference type="Proteomes" id="UP000658656">
    <property type="component" value="Unassembled WGS sequence"/>
</dbReference>
<dbReference type="RefSeq" id="WP_221216136.1">
    <property type="nucleotide sequence ID" value="NZ_BNAV01000007.1"/>
</dbReference>
<feature type="transmembrane region" description="Helical" evidence="1">
    <location>
        <begin position="123"/>
        <end position="142"/>
    </location>
</feature>
<reference evidence="2" key="1">
    <citation type="journal article" date="2014" name="Int. J. Syst. Evol. Microbiol.">
        <title>Complete genome sequence of Corynebacterium casei LMG S-19264T (=DSM 44701T), isolated from a smear-ripened cheese.</title>
        <authorList>
            <consortium name="US DOE Joint Genome Institute (JGI-PGF)"/>
            <person name="Walter F."/>
            <person name="Albersmeier A."/>
            <person name="Kalinowski J."/>
            <person name="Ruckert C."/>
        </authorList>
    </citation>
    <scope>NUCLEOTIDE SEQUENCE</scope>
    <source>
        <strain evidence="2">CGMCC 4.7679</strain>
    </source>
</reference>
<keyword evidence="1" id="KW-0812">Transmembrane</keyword>
<feature type="transmembrane region" description="Helical" evidence="1">
    <location>
        <begin position="17"/>
        <end position="38"/>
    </location>
</feature>
<evidence type="ECO:0000313" key="2">
    <source>
        <dbReference type="EMBL" id="GHF69102.1"/>
    </source>
</evidence>
<dbReference type="AlphaFoldDB" id="A0A8H9J104"/>
<evidence type="ECO:0000313" key="3">
    <source>
        <dbReference type="Proteomes" id="UP000658656"/>
    </source>
</evidence>
<dbReference type="EMBL" id="BNAV01000007">
    <property type="protein sequence ID" value="GHF69102.1"/>
    <property type="molecule type" value="Genomic_DNA"/>
</dbReference>
<proteinExistence type="predicted"/>
<evidence type="ECO:0008006" key="4">
    <source>
        <dbReference type="Google" id="ProtNLM"/>
    </source>
</evidence>
<reference evidence="2" key="2">
    <citation type="submission" date="2020-09" db="EMBL/GenBank/DDBJ databases">
        <authorList>
            <person name="Sun Q."/>
            <person name="Zhou Y."/>
        </authorList>
    </citation>
    <scope>NUCLEOTIDE SEQUENCE</scope>
    <source>
        <strain evidence="2">CGMCC 4.7679</strain>
    </source>
</reference>
<comment type="caution">
    <text evidence="2">The sequence shown here is derived from an EMBL/GenBank/DDBJ whole genome shotgun (WGS) entry which is preliminary data.</text>
</comment>
<name>A0A8H9J104_9PSEU</name>
<feature type="transmembrane region" description="Helical" evidence="1">
    <location>
        <begin position="154"/>
        <end position="173"/>
    </location>
</feature>
<organism evidence="2 3">
    <name type="scientific">Amycolatopsis bartoniae</name>
    <dbReference type="NCBI Taxonomy" id="941986"/>
    <lineage>
        <taxon>Bacteria</taxon>
        <taxon>Bacillati</taxon>
        <taxon>Actinomycetota</taxon>
        <taxon>Actinomycetes</taxon>
        <taxon>Pseudonocardiales</taxon>
        <taxon>Pseudonocardiaceae</taxon>
        <taxon>Amycolatopsis</taxon>
    </lineage>
</organism>
<keyword evidence="3" id="KW-1185">Reference proteome</keyword>